<dbReference type="Gene3D" id="3.10.580.10">
    <property type="entry name" value="CBS-domain"/>
    <property type="match status" value="1"/>
</dbReference>
<evidence type="ECO:0000256" key="3">
    <source>
        <dbReference type="ARBA" id="ARBA00022553"/>
    </source>
</evidence>
<accession>A0A917HAT6</accession>
<dbReference type="Pfam" id="PF00571">
    <property type="entry name" value="CBS"/>
    <property type="match status" value="1"/>
</dbReference>
<organism evidence="8 9">
    <name type="scientific">Parapedobacter pyrenivorans</name>
    <dbReference type="NCBI Taxonomy" id="1305674"/>
    <lineage>
        <taxon>Bacteria</taxon>
        <taxon>Pseudomonadati</taxon>
        <taxon>Bacteroidota</taxon>
        <taxon>Sphingobacteriia</taxon>
        <taxon>Sphingobacteriales</taxon>
        <taxon>Sphingobacteriaceae</taxon>
        <taxon>Parapedobacter</taxon>
    </lineage>
</organism>
<keyword evidence="4" id="KW-0808">Transferase</keyword>
<dbReference type="InterPro" id="IPR003594">
    <property type="entry name" value="HATPase_dom"/>
</dbReference>
<evidence type="ECO:0000259" key="7">
    <source>
        <dbReference type="PROSITE" id="PS50109"/>
    </source>
</evidence>
<evidence type="ECO:0000256" key="4">
    <source>
        <dbReference type="ARBA" id="ARBA00022679"/>
    </source>
</evidence>
<dbReference type="AlphaFoldDB" id="A0A917HAT6"/>
<keyword evidence="6" id="KW-0902">Two-component regulatory system</keyword>
<feature type="domain" description="Histidine kinase" evidence="7">
    <location>
        <begin position="123"/>
        <end position="335"/>
    </location>
</feature>
<evidence type="ECO:0000313" key="8">
    <source>
        <dbReference type="EMBL" id="GGG73128.1"/>
    </source>
</evidence>
<dbReference type="SUPFAM" id="SSF47384">
    <property type="entry name" value="Homodimeric domain of signal transducing histidine kinase"/>
    <property type="match status" value="1"/>
</dbReference>
<reference evidence="8" key="2">
    <citation type="submission" date="2020-09" db="EMBL/GenBank/DDBJ databases">
        <authorList>
            <person name="Sun Q."/>
            <person name="Zhou Y."/>
        </authorList>
    </citation>
    <scope>NUCLEOTIDE SEQUENCE</scope>
    <source>
        <strain evidence="8">CGMCC 1.12195</strain>
    </source>
</reference>
<evidence type="ECO:0000256" key="5">
    <source>
        <dbReference type="ARBA" id="ARBA00022777"/>
    </source>
</evidence>
<dbReference type="Proteomes" id="UP000660862">
    <property type="component" value="Unassembled WGS sequence"/>
</dbReference>
<dbReference type="InterPro" id="IPR036097">
    <property type="entry name" value="HisK_dim/P_sf"/>
</dbReference>
<dbReference type="SUPFAM" id="SSF55874">
    <property type="entry name" value="ATPase domain of HSP90 chaperone/DNA topoisomerase II/histidine kinase"/>
    <property type="match status" value="1"/>
</dbReference>
<dbReference type="Gene3D" id="3.30.565.10">
    <property type="entry name" value="Histidine kinase-like ATPase, C-terminal domain"/>
    <property type="match status" value="1"/>
</dbReference>
<evidence type="ECO:0000313" key="9">
    <source>
        <dbReference type="Proteomes" id="UP000660862"/>
    </source>
</evidence>
<comment type="catalytic activity">
    <reaction evidence="1">
        <text>ATP + protein L-histidine = ADP + protein N-phospho-L-histidine.</text>
        <dbReference type="EC" id="2.7.13.3"/>
    </reaction>
</comment>
<dbReference type="CDD" id="cd00075">
    <property type="entry name" value="HATPase"/>
    <property type="match status" value="1"/>
</dbReference>
<dbReference type="InterPro" id="IPR004358">
    <property type="entry name" value="Sig_transdc_His_kin-like_C"/>
</dbReference>
<dbReference type="PROSITE" id="PS50109">
    <property type="entry name" value="HIS_KIN"/>
    <property type="match status" value="1"/>
</dbReference>
<dbReference type="Pfam" id="PF02518">
    <property type="entry name" value="HATPase_c"/>
    <property type="match status" value="1"/>
</dbReference>
<dbReference type="InterPro" id="IPR003661">
    <property type="entry name" value="HisK_dim/P_dom"/>
</dbReference>
<evidence type="ECO:0000256" key="1">
    <source>
        <dbReference type="ARBA" id="ARBA00000085"/>
    </source>
</evidence>
<dbReference type="SUPFAM" id="SSF54631">
    <property type="entry name" value="CBS-domain pair"/>
    <property type="match status" value="1"/>
</dbReference>
<keyword evidence="5" id="KW-0418">Kinase</keyword>
<dbReference type="InterPro" id="IPR050736">
    <property type="entry name" value="Sensor_HK_Regulatory"/>
</dbReference>
<sequence length="335" mass="36791">MTIKPLVTKHYETIDAYAGACVARELLRLTPAVVVLEENRPIDVLTASDLALKPHQLVIDCLHGSPTVSCTESTAAVMSLMKTTGKIVLPVIYNDNFYGLIYQADILSYLHTNHEKQKLALLAAAHDLRSPIAAIDMLGTILRADPVLNKHLHLIDKLSETCDYAQVLIEDIIITEKSHSEELTLLDENLDELVDECTTSLSDKLKDKQLVLSKQLCSNRAVKVDRLKLKRAIGNILWNSIKFTHPGGMIMLSTSEAANNRVCITIRDTGIGIPESMRENIFDKFTKAKRQGTAGEPTTGLGLYLTKTIIESHGGTIDMESDGKTGTSFIVSLPA</sequence>
<dbReference type="EC" id="2.7.13.3" evidence="2"/>
<dbReference type="GO" id="GO:0000155">
    <property type="term" value="F:phosphorelay sensor kinase activity"/>
    <property type="evidence" value="ECO:0007669"/>
    <property type="project" value="InterPro"/>
</dbReference>
<dbReference type="InterPro" id="IPR000644">
    <property type="entry name" value="CBS_dom"/>
</dbReference>
<dbReference type="InterPro" id="IPR036890">
    <property type="entry name" value="HATPase_C_sf"/>
</dbReference>
<evidence type="ECO:0000256" key="6">
    <source>
        <dbReference type="ARBA" id="ARBA00023012"/>
    </source>
</evidence>
<dbReference type="PANTHER" id="PTHR43711">
    <property type="entry name" value="TWO-COMPONENT HISTIDINE KINASE"/>
    <property type="match status" value="1"/>
</dbReference>
<dbReference type="SMART" id="SM00387">
    <property type="entry name" value="HATPase_c"/>
    <property type="match status" value="1"/>
</dbReference>
<comment type="caution">
    <text evidence="8">The sequence shown here is derived from an EMBL/GenBank/DDBJ whole genome shotgun (WGS) entry which is preliminary data.</text>
</comment>
<dbReference type="PANTHER" id="PTHR43711:SF26">
    <property type="entry name" value="SENSOR HISTIDINE KINASE RCSC"/>
    <property type="match status" value="1"/>
</dbReference>
<dbReference type="InterPro" id="IPR046342">
    <property type="entry name" value="CBS_dom_sf"/>
</dbReference>
<protein>
    <recommendedName>
        <fullName evidence="2">histidine kinase</fullName>
        <ecNumber evidence="2">2.7.13.3</ecNumber>
    </recommendedName>
</protein>
<reference evidence="8" key="1">
    <citation type="journal article" date="2014" name="Int. J. Syst. Evol. Microbiol.">
        <title>Complete genome sequence of Corynebacterium casei LMG S-19264T (=DSM 44701T), isolated from a smear-ripened cheese.</title>
        <authorList>
            <consortium name="US DOE Joint Genome Institute (JGI-PGF)"/>
            <person name="Walter F."/>
            <person name="Albersmeier A."/>
            <person name="Kalinowski J."/>
            <person name="Ruckert C."/>
        </authorList>
    </citation>
    <scope>NUCLEOTIDE SEQUENCE</scope>
    <source>
        <strain evidence="8">CGMCC 1.12195</strain>
    </source>
</reference>
<gene>
    <name evidence="8" type="ORF">GCM10007415_00600</name>
</gene>
<keyword evidence="3" id="KW-0597">Phosphoprotein</keyword>
<dbReference type="RefSeq" id="WP_188503956.1">
    <property type="nucleotide sequence ID" value="NZ_BMER01000001.1"/>
</dbReference>
<keyword evidence="9" id="KW-1185">Reference proteome</keyword>
<dbReference type="EMBL" id="BMER01000001">
    <property type="protein sequence ID" value="GGG73128.1"/>
    <property type="molecule type" value="Genomic_DNA"/>
</dbReference>
<dbReference type="InterPro" id="IPR005467">
    <property type="entry name" value="His_kinase_dom"/>
</dbReference>
<dbReference type="SMART" id="SM00388">
    <property type="entry name" value="HisKA"/>
    <property type="match status" value="1"/>
</dbReference>
<name>A0A917HAT6_9SPHI</name>
<dbReference type="PRINTS" id="PR00344">
    <property type="entry name" value="BCTRLSENSOR"/>
</dbReference>
<evidence type="ECO:0000256" key="2">
    <source>
        <dbReference type="ARBA" id="ARBA00012438"/>
    </source>
</evidence>
<proteinExistence type="predicted"/>